<evidence type="ECO:0000313" key="3">
    <source>
        <dbReference type="Proteomes" id="UP000182491"/>
    </source>
</evidence>
<dbReference type="PROSITE" id="PS51257">
    <property type="entry name" value="PROKAR_LIPOPROTEIN"/>
    <property type="match status" value="1"/>
</dbReference>
<proteinExistence type="predicted"/>
<evidence type="ECO:0000259" key="1">
    <source>
        <dbReference type="Pfam" id="PF20094"/>
    </source>
</evidence>
<accession>A0A1I7JDM1</accession>
<protein>
    <submittedName>
        <fullName evidence="2">GWxTD domain-containing protein</fullName>
    </submittedName>
</protein>
<reference evidence="3" key="1">
    <citation type="submission" date="2016-10" db="EMBL/GenBank/DDBJ databases">
        <authorList>
            <person name="Varghese N."/>
        </authorList>
    </citation>
    <scope>NUCLEOTIDE SEQUENCE [LARGE SCALE GENOMIC DNA]</scope>
    <source>
        <strain evidence="3">DSM 18820</strain>
    </source>
</reference>
<dbReference type="Proteomes" id="UP000182491">
    <property type="component" value="Unassembled WGS sequence"/>
</dbReference>
<dbReference type="Pfam" id="PF20094">
    <property type="entry name" value="GWxTD_dom"/>
    <property type="match status" value="1"/>
</dbReference>
<gene>
    <name evidence="2" type="ORF">SAMN04487941_2751</name>
</gene>
<feature type="domain" description="GWxTD" evidence="1">
    <location>
        <begin position="238"/>
        <end position="407"/>
    </location>
</feature>
<dbReference type="InterPro" id="IPR030959">
    <property type="entry name" value="GWxTD_dom"/>
</dbReference>
<organism evidence="2 3">
    <name type="scientific">Pontibacter akesuensis</name>
    <dbReference type="NCBI Taxonomy" id="388950"/>
    <lineage>
        <taxon>Bacteria</taxon>
        <taxon>Pseudomonadati</taxon>
        <taxon>Bacteroidota</taxon>
        <taxon>Cytophagia</taxon>
        <taxon>Cytophagales</taxon>
        <taxon>Hymenobacteraceae</taxon>
        <taxon>Pontibacter</taxon>
    </lineage>
</organism>
<dbReference type="RefSeq" id="WP_229802156.1">
    <property type="nucleotide sequence ID" value="NZ_BMXC01000003.1"/>
</dbReference>
<dbReference type="AlphaFoldDB" id="A0A1I7JDM1"/>
<sequence length="413" mass="46630">MRYSNLLFLLILFMIAGCGGRSSRMPTLEPVQLKQEVPEITMEHSYYTRNDSLHVLLKFEDVQQVMDILRAATSYEYAVRNGAAAKSTLLLEDSVNLPDRKITDVEGQLHVQFALPGIVVQEPNVLHIQVWQVLSGQERMGMTFKLPLNRQMLQKDYLLVNSKSGKPLFRDYLTTSDKLVLHKYGAGTDSLQVSRFELDFMPAAPPMSTSKPAVARTIAPATTFSLGALDTLTFAEQGLYTFGTGSGNPQSVLVMPGNYPQVTMANELVPPLIYLTTSQEREALQGATDVKAAVDNFWLEVAEGSPTQARELIRTYYSRVEMANKLFSAHKAGWATDRGMIYLIYGRPTTISQAGPSITWIYRESMTSPYIKFVFTKKENNFTENYYELVRRREYEDSWYSSVAKWRAGKTNL</sequence>
<dbReference type="EMBL" id="FPCA01000003">
    <property type="protein sequence ID" value="SFU83254.1"/>
    <property type="molecule type" value="Genomic_DNA"/>
</dbReference>
<dbReference type="NCBIfam" id="TIGR04514">
    <property type="entry name" value="GWxTD_dom"/>
    <property type="match status" value="1"/>
</dbReference>
<evidence type="ECO:0000313" key="2">
    <source>
        <dbReference type="EMBL" id="SFU83254.1"/>
    </source>
</evidence>
<name>A0A1I7JDM1_9BACT</name>
<keyword evidence="3" id="KW-1185">Reference proteome</keyword>
<dbReference type="STRING" id="388950.GCA_001611675_02314"/>